<dbReference type="Proteomes" id="UP000828390">
    <property type="component" value="Unassembled WGS sequence"/>
</dbReference>
<protein>
    <submittedName>
        <fullName evidence="1">Uncharacterized protein</fullName>
    </submittedName>
</protein>
<name>A0A9D4L050_DREPO</name>
<accession>A0A9D4L050</accession>
<organism evidence="1 2">
    <name type="scientific">Dreissena polymorpha</name>
    <name type="common">Zebra mussel</name>
    <name type="synonym">Mytilus polymorpha</name>
    <dbReference type="NCBI Taxonomy" id="45954"/>
    <lineage>
        <taxon>Eukaryota</taxon>
        <taxon>Metazoa</taxon>
        <taxon>Spiralia</taxon>
        <taxon>Lophotrochozoa</taxon>
        <taxon>Mollusca</taxon>
        <taxon>Bivalvia</taxon>
        <taxon>Autobranchia</taxon>
        <taxon>Heteroconchia</taxon>
        <taxon>Euheterodonta</taxon>
        <taxon>Imparidentia</taxon>
        <taxon>Neoheterodontei</taxon>
        <taxon>Myida</taxon>
        <taxon>Dreissenoidea</taxon>
        <taxon>Dreissenidae</taxon>
        <taxon>Dreissena</taxon>
    </lineage>
</organism>
<proteinExistence type="predicted"/>
<sequence>MMAVVDDGIDVALCIALQLLRTAFRRCRQWFAMQFYLTVVRLRMSPVQLWELKA</sequence>
<evidence type="ECO:0000313" key="1">
    <source>
        <dbReference type="EMBL" id="KAH3849383.1"/>
    </source>
</evidence>
<dbReference type="EMBL" id="JAIWYP010000003">
    <property type="protein sequence ID" value="KAH3849383.1"/>
    <property type="molecule type" value="Genomic_DNA"/>
</dbReference>
<dbReference type="AlphaFoldDB" id="A0A9D4L050"/>
<keyword evidence="2" id="KW-1185">Reference proteome</keyword>
<reference evidence="1" key="1">
    <citation type="journal article" date="2019" name="bioRxiv">
        <title>The Genome of the Zebra Mussel, Dreissena polymorpha: A Resource for Invasive Species Research.</title>
        <authorList>
            <person name="McCartney M.A."/>
            <person name="Auch B."/>
            <person name="Kono T."/>
            <person name="Mallez S."/>
            <person name="Zhang Y."/>
            <person name="Obille A."/>
            <person name="Becker A."/>
            <person name="Abrahante J.E."/>
            <person name="Garbe J."/>
            <person name="Badalamenti J.P."/>
            <person name="Herman A."/>
            <person name="Mangelson H."/>
            <person name="Liachko I."/>
            <person name="Sullivan S."/>
            <person name="Sone E.D."/>
            <person name="Koren S."/>
            <person name="Silverstein K.A.T."/>
            <person name="Beckman K.B."/>
            <person name="Gohl D.M."/>
        </authorList>
    </citation>
    <scope>NUCLEOTIDE SEQUENCE</scope>
    <source>
        <strain evidence="1">Duluth1</strain>
        <tissue evidence="1">Whole animal</tissue>
    </source>
</reference>
<comment type="caution">
    <text evidence="1">The sequence shown here is derived from an EMBL/GenBank/DDBJ whole genome shotgun (WGS) entry which is preliminary data.</text>
</comment>
<gene>
    <name evidence="1" type="ORF">DPMN_091783</name>
</gene>
<reference evidence="1" key="2">
    <citation type="submission" date="2020-11" db="EMBL/GenBank/DDBJ databases">
        <authorList>
            <person name="McCartney M.A."/>
            <person name="Auch B."/>
            <person name="Kono T."/>
            <person name="Mallez S."/>
            <person name="Becker A."/>
            <person name="Gohl D.M."/>
            <person name="Silverstein K.A.T."/>
            <person name="Koren S."/>
            <person name="Bechman K.B."/>
            <person name="Herman A."/>
            <person name="Abrahante J.E."/>
            <person name="Garbe J."/>
        </authorList>
    </citation>
    <scope>NUCLEOTIDE SEQUENCE</scope>
    <source>
        <strain evidence="1">Duluth1</strain>
        <tissue evidence="1">Whole animal</tissue>
    </source>
</reference>
<evidence type="ECO:0000313" key="2">
    <source>
        <dbReference type="Proteomes" id="UP000828390"/>
    </source>
</evidence>